<dbReference type="RefSeq" id="WP_078256741.1">
    <property type="nucleotide sequence ID" value="NZ_MUXT01000014.1"/>
</dbReference>
<dbReference type="AlphaFoldDB" id="A0A1S9ZFU6"/>
<feature type="domain" description="DUF4377" evidence="2">
    <location>
        <begin position="46"/>
        <end position="118"/>
    </location>
</feature>
<dbReference type="Pfam" id="PF14302">
    <property type="entry name" value="DUF4377"/>
    <property type="match status" value="1"/>
</dbReference>
<proteinExistence type="predicted"/>
<gene>
    <name evidence="3" type="ORF">B0180_09845</name>
</gene>
<dbReference type="PROSITE" id="PS51257">
    <property type="entry name" value="PROKAR_LIPOPROTEIN"/>
    <property type="match status" value="1"/>
</dbReference>
<evidence type="ECO:0000256" key="1">
    <source>
        <dbReference type="SAM" id="SignalP"/>
    </source>
</evidence>
<dbReference type="EMBL" id="MUXT01000014">
    <property type="protein sequence ID" value="OOR82260.1"/>
    <property type="molecule type" value="Genomic_DNA"/>
</dbReference>
<dbReference type="InterPro" id="IPR025485">
    <property type="entry name" value="DUF4377"/>
</dbReference>
<feature type="signal peptide" evidence="1">
    <location>
        <begin position="1"/>
        <end position="17"/>
    </location>
</feature>
<evidence type="ECO:0000259" key="2">
    <source>
        <dbReference type="Pfam" id="PF14302"/>
    </source>
</evidence>
<name>A0A1S9ZFU6_9GAMM</name>
<keyword evidence="1" id="KW-0732">Signal</keyword>
<organism evidence="3 4">
    <name type="scientific">Moraxella canis</name>
    <dbReference type="NCBI Taxonomy" id="90239"/>
    <lineage>
        <taxon>Bacteria</taxon>
        <taxon>Pseudomonadati</taxon>
        <taxon>Pseudomonadota</taxon>
        <taxon>Gammaproteobacteria</taxon>
        <taxon>Moraxellales</taxon>
        <taxon>Moraxellaceae</taxon>
        <taxon>Moraxella</taxon>
    </lineage>
</organism>
<comment type="caution">
    <text evidence="3">The sequence shown here is derived from an EMBL/GenBank/DDBJ whole genome shotgun (WGS) entry which is preliminary data.</text>
</comment>
<evidence type="ECO:0000313" key="4">
    <source>
        <dbReference type="Proteomes" id="UP000190322"/>
    </source>
</evidence>
<sequence length="121" mass="13100">MSKKLPIMLLIISAGLAACQTMPPKPAPYQAPQIVTANSQILEVLPLRTSCDSSSPMQCLMVKPAGSADSDTFGIGFNAIKGFEPKLGVRYKIRVSQEFEKSTNSPTGTWQLEEILSQTIN</sequence>
<evidence type="ECO:0000313" key="3">
    <source>
        <dbReference type="EMBL" id="OOR82260.1"/>
    </source>
</evidence>
<protein>
    <recommendedName>
        <fullName evidence="2">DUF4377 domain-containing protein</fullName>
    </recommendedName>
</protein>
<dbReference type="Proteomes" id="UP000190322">
    <property type="component" value="Unassembled WGS sequence"/>
</dbReference>
<reference evidence="3 4" key="1">
    <citation type="submission" date="2017-02" db="EMBL/GenBank/DDBJ databases">
        <title>Draft genome sequence of Moraxella canis CCUG 8415A type strain.</title>
        <authorList>
            <person name="Engstrom-Jakobsson H."/>
            <person name="Salva-Serra F."/>
            <person name="Thorell K."/>
            <person name="Gonzales-Siles L."/>
            <person name="Karlsson R."/>
            <person name="Boulund F."/>
            <person name="Engstrand L."/>
            <person name="Moore E."/>
        </authorList>
    </citation>
    <scope>NUCLEOTIDE SEQUENCE [LARGE SCALE GENOMIC DNA]</scope>
    <source>
        <strain evidence="3 4">CCUG 8415A</strain>
    </source>
</reference>
<feature type="chain" id="PRO_5013069079" description="DUF4377 domain-containing protein" evidence="1">
    <location>
        <begin position="18"/>
        <end position="121"/>
    </location>
</feature>
<accession>A0A1S9ZFU6</accession>